<proteinExistence type="predicted"/>
<sequence length="188" mass="20075">MKPSIGFTFISKRLTALILLIATFGITIFSPSDTLADAGVTLANPAAVYCIDQGGFYGQKRDENGSHGVCRMSDGTEQDAWGMLREAHEPEPKIANPAATFCNANGGTYNLEDGSCELANGEAVDGWEYLRASHAESTKMVNPAAAFCVESGGSYQIVTADDGSQKGICTLPNGESRDAWEYFREASK</sequence>
<evidence type="ECO:0000313" key="1">
    <source>
        <dbReference type="EMBL" id="MCV6822995.1"/>
    </source>
</evidence>
<dbReference type="Pfam" id="PF03891">
    <property type="entry name" value="DUF333"/>
    <property type="match status" value="3"/>
</dbReference>
<dbReference type="AlphaFoldDB" id="A0AAE3IXN6"/>
<name>A0AAE3IXN6_9RHOB</name>
<protein>
    <submittedName>
        <fullName evidence="1">DUF333 domain-containing protein</fullName>
    </submittedName>
</protein>
<dbReference type="RefSeq" id="WP_263951824.1">
    <property type="nucleotide sequence ID" value="NZ_JAOYFC010000001.1"/>
</dbReference>
<keyword evidence="2" id="KW-1185">Reference proteome</keyword>
<dbReference type="PANTHER" id="PTHR38008:SF2">
    <property type="entry name" value="HEMOLYSIN"/>
    <property type="match status" value="1"/>
</dbReference>
<dbReference type="InterPro" id="IPR005590">
    <property type="entry name" value="DUF333"/>
</dbReference>
<organism evidence="1 2">
    <name type="scientific">Halocynthiibacter halioticoli</name>
    <dbReference type="NCBI Taxonomy" id="2986804"/>
    <lineage>
        <taxon>Bacteria</taxon>
        <taxon>Pseudomonadati</taxon>
        <taxon>Pseudomonadota</taxon>
        <taxon>Alphaproteobacteria</taxon>
        <taxon>Rhodobacterales</taxon>
        <taxon>Paracoccaceae</taxon>
        <taxon>Halocynthiibacter</taxon>
    </lineage>
</organism>
<reference evidence="1" key="1">
    <citation type="submission" date="2022-10" db="EMBL/GenBank/DDBJ databases">
        <authorList>
            <person name="Yue Y."/>
        </authorList>
    </citation>
    <scope>NUCLEOTIDE SEQUENCE</scope>
    <source>
        <strain evidence="1">Z654</strain>
    </source>
</reference>
<dbReference type="PANTHER" id="PTHR38008">
    <property type="entry name" value="HEMOLYSIN-RELATED"/>
    <property type="match status" value="1"/>
</dbReference>
<gene>
    <name evidence="1" type="ORF">OH136_00385</name>
</gene>
<comment type="caution">
    <text evidence="1">The sequence shown here is derived from an EMBL/GenBank/DDBJ whole genome shotgun (WGS) entry which is preliminary data.</text>
</comment>
<dbReference type="EMBL" id="JAOYFC010000001">
    <property type="protein sequence ID" value="MCV6822995.1"/>
    <property type="molecule type" value="Genomic_DNA"/>
</dbReference>
<accession>A0AAE3IXN6</accession>
<evidence type="ECO:0000313" key="2">
    <source>
        <dbReference type="Proteomes" id="UP001208041"/>
    </source>
</evidence>
<dbReference type="Proteomes" id="UP001208041">
    <property type="component" value="Unassembled WGS sequence"/>
</dbReference>